<name>A0AA86KQF1_AGRTU</name>
<feature type="compositionally biased region" description="Gly residues" evidence="1">
    <location>
        <begin position="186"/>
        <end position="198"/>
    </location>
</feature>
<feature type="compositionally biased region" description="Gly residues" evidence="1">
    <location>
        <begin position="159"/>
        <end position="170"/>
    </location>
</feature>
<dbReference type="EMBL" id="CP049216">
    <property type="protein sequence ID" value="QTG12475.1"/>
    <property type="molecule type" value="Genomic_DNA"/>
</dbReference>
<organism evidence="2 4">
    <name type="scientific">Agrobacterium tumefaciens</name>
    <dbReference type="NCBI Taxonomy" id="358"/>
    <lineage>
        <taxon>Bacteria</taxon>
        <taxon>Pseudomonadati</taxon>
        <taxon>Pseudomonadota</taxon>
        <taxon>Alphaproteobacteria</taxon>
        <taxon>Hyphomicrobiales</taxon>
        <taxon>Rhizobiaceae</taxon>
        <taxon>Rhizobium/Agrobacterium group</taxon>
        <taxon>Agrobacterium</taxon>
        <taxon>Agrobacterium tumefaciens complex</taxon>
    </lineage>
</organism>
<dbReference type="RefSeq" id="WP_003513247.1">
    <property type="nucleotide sequence ID" value="NZ_CP011246.1"/>
</dbReference>
<sequence>MYLDVTEHPRLALGTIAAIGLFMAFSSEEEVLYTSVEKCVASGVYPKACQAASEDAGQHHLATAPKFLNMVACEMEYGAGNCFELKQNLNSTNPTGIGVFTPSPAGFVMPRSIENFADYSNYRRRQKNSESGSNGAMSAYRKRNGDLVIPDVTASEQDQGGGGITSGGGALANDVKTSNAKTNVKGRGGFGGHSFSGS</sequence>
<dbReference type="Pfam" id="PF06693">
    <property type="entry name" value="DUF1190"/>
    <property type="match status" value="1"/>
</dbReference>
<evidence type="ECO:0000313" key="2">
    <source>
        <dbReference type="EMBL" id="OCJ42498.1"/>
    </source>
</evidence>
<evidence type="ECO:0000313" key="4">
    <source>
        <dbReference type="Proteomes" id="UP000093451"/>
    </source>
</evidence>
<reference evidence="3" key="2">
    <citation type="submission" date="2020-02" db="EMBL/GenBank/DDBJ databases">
        <title>Unexpected conservation and global transmission of agrobacterial virulence plasmids.</title>
        <authorList>
            <person name="Weisberg A.J."/>
            <person name="Davis E.W. II"/>
            <person name="Tabima J.R."/>
            <person name="Belcher M.S."/>
            <person name="Miller M."/>
            <person name="Kuo C.-H."/>
            <person name="Loper J.E."/>
            <person name="Grunwald N.J."/>
            <person name="Putnam M.L."/>
            <person name="Chang J.H."/>
        </authorList>
    </citation>
    <scope>NUCLEOTIDE SEQUENCE</scope>
    <source>
        <strain evidence="3">Q15/94</strain>
    </source>
</reference>
<dbReference type="KEGG" id="atf:Ach5_19940"/>
<proteinExistence type="predicted"/>
<dbReference type="Proteomes" id="UP000663946">
    <property type="component" value="Chromosome 1"/>
</dbReference>
<dbReference type="EMBL" id="LXKT01000001">
    <property type="protein sequence ID" value="OCJ42498.1"/>
    <property type="molecule type" value="Genomic_DNA"/>
</dbReference>
<evidence type="ECO:0000256" key="1">
    <source>
        <dbReference type="SAM" id="MobiDB-lite"/>
    </source>
</evidence>
<feature type="region of interest" description="Disordered" evidence="1">
    <location>
        <begin position="153"/>
        <end position="198"/>
    </location>
</feature>
<evidence type="ECO:0000313" key="3">
    <source>
        <dbReference type="EMBL" id="QTG12475.1"/>
    </source>
</evidence>
<protein>
    <submittedName>
        <fullName evidence="3">DUF1190 domain-containing protein</fullName>
    </submittedName>
</protein>
<reference evidence="2 4" key="1">
    <citation type="journal article" date="2016" name="PeerJ">
        <title>Gall-ID: tools for genotyping gall-causing phytopathogenic bacteria.</title>
        <authorList>
            <person name="Davis E.W.II."/>
            <person name="Weisberg A.J."/>
            <person name="Tabima J.F."/>
            <person name="Grunwald N.J."/>
            <person name="Chang J.H."/>
        </authorList>
    </citation>
    <scope>NUCLEOTIDE SEQUENCE [LARGE SCALE GENOMIC DNA]</scope>
    <source>
        <strain evidence="2 4">N2/73</strain>
    </source>
</reference>
<dbReference type="AlphaFoldDB" id="A0AA86KQF1"/>
<dbReference type="Proteomes" id="UP000093451">
    <property type="component" value="Unassembled WGS sequence"/>
</dbReference>
<dbReference type="InterPro" id="IPR009576">
    <property type="entry name" value="Biofilm_formation_YgiB"/>
</dbReference>
<accession>A0AA86KQF1</accession>
<gene>
    <name evidence="2" type="ORF">A6U91_01195</name>
    <name evidence="3" type="ORF">G6M86_04100</name>
</gene>